<protein>
    <submittedName>
        <fullName evidence="7">DASS family sodium-coupled anion symporter</fullName>
    </submittedName>
</protein>
<dbReference type="GO" id="GO:0015141">
    <property type="term" value="F:succinate transmembrane transporter activity"/>
    <property type="evidence" value="ECO:0007669"/>
    <property type="project" value="UniProtKB-ARBA"/>
</dbReference>
<accession>A0A845MBT5</accession>
<dbReference type="NCBIfam" id="TIGR00785">
    <property type="entry name" value="dass"/>
    <property type="match status" value="1"/>
</dbReference>
<feature type="transmembrane region" description="Helical" evidence="6">
    <location>
        <begin position="217"/>
        <end position="242"/>
    </location>
</feature>
<dbReference type="PROSITE" id="PS01271">
    <property type="entry name" value="NA_SULFATE"/>
    <property type="match status" value="1"/>
</dbReference>
<evidence type="ECO:0000313" key="8">
    <source>
        <dbReference type="Proteomes" id="UP000467322"/>
    </source>
</evidence>
<evidence type="ECO:0000256" key="4">
    <source>
        <dbReference type="ARBA" id="ARBA00022989"/>
    </source>
</evidence>
<dbReference type="GO" id="GO:0005886">
    <property type="term" value="C:plasma membrane"/>
    <property type="evidence" value="ECO:0007669"/>
    <property type="project" value="TreeGrafter"/>
</dbReference>
<gene>
    <name evidence="7" type="ORF">GQE99_18115</name>
</gene>
<dbReference type="AlphaFoldDB" id="A0A845MBT5"/>
<feature type="transmembrane region" description="Helical" evidence="6">
    <location>
        <begin position="332"/>
        <end position="355"/>
    </location>
</feature>
<keyword evidence="5 6" id="KW-0472">Membrane</keyword>
<dbReference type="InterPro" id="IPR031312">
    <property type="entry name" value="Na/sul_symport_CS"/>
</dbReference>
<keyword evidence="3 6" id="KW-0812">Transmembrane</keyword>
<comment type="subcellular location">
    <subcellularLocation>
        <location evidence="1">Membrane</location>
        <topology evidence="1">Multi-pass membrane protein</topology>
    </subcellularLocation>
</comment>
<feature type="transmembrane region" description="Helical" evidence="6">
    <location>
        <begin position="142"/>
        <end position="165"/>
    </location>
</feature>
<feature type="transmembrane region" description="Helical" evidence="6">
    <location>
        <begin position="450"/>
        <end position="474"/>
    </location>
</feature>
<feature type="transmembrane region" description="Helical" evidence="6">
    <location>
        <begin position="63"/>
        <end position="84"/>
    </location>
</feature>
<feature type="transmembrane region" description="Helical" evidence="6">
    <location>
        <begin position="388"/>
        <end position="406"/>
    </location>
</feature>
<evidence type="ECO:0000256" key="5">
    <source>
        <dbReference type="ARBA" id="ARBA00023136"/>
    </source>
</evidence>
<feature type="transmembrane region" description="Helical" evidence="6">
    <location>
        <begin position="177"/>
        <end position="197"/>
    </location>
</feature>
<evidence type="ECO:0000256" key="6">
    <source>
        <dbReference type="SAM" id="Phobius"/>
    </source>
</evidence>
<dbReference type="EMBL" id="WTUX01000019">
    <property type="protein sequence ID" value="MZR14941.1"/>
    <property type="molecule type" value="Genomic_DNA"/>
</dbReference>
<feature type="transmembrane region" description="Helical" evidence="6">
    <location>
        <begin position="412"/>
        <end position="429"/>
    </location>
</feature>
<organism evidence="7 8">
    <name type="scientific">Maritimibacter harenae</name>
    <dbReference type="NCBI Taxonomy" id="2606218"/>
    <lineage>
        <taxon>Bacteria</taxon>
        <taxon>Pseudomonadati</taxon>
        <taxon>Pseudomonadota</taxon>
        <taxon>Alphaproteobacteria</taxon>
        <taxon>Rhodobacterales</taxon>
        <taxon>Roseobacteraceae</taxon>
        <taxon>Maritimibacter</taxon>
    </lineage>
</organism>
<dbReference type="InterPro" id="IPR001898">
    <property type="entry name" value="SLC13A/DASS"/>
</dbReference>
<keyword evidence="8" id="KW-1185">Reference proteome</keyword>
<reference evidence="7 8" key="1">
    <citation type="submission" date="2019-12" db="EMBL/GenBank/DDBJ databases">
        <title>Maritimibacter sp. nov. sp. isolated from sea sand.</title>
        <authorList>
            <person name="Kim J."/>
            <person name="Jeong S.E."/>
            <person name="Jung H.S."/>
            <person name="Jeon C.O."/>
        </authorList>
    </citation>
    <scope>NUCLEOTIDE SEQUENCE [LARGE SCALE GENOMIC DNA]</scope>
    <source>
        <strain evidence="7 8">DP07</strain>
    </source>
</reference>
<proteinExistence type="predicted"/>
<dbReference type="PANTHER" id="PTHR10283">
    <property type="entry name" value="SOLUTE CARRIER FAMILY 13 MEMBER"/>
    <property type="match status" value="1"/>
</dbReference>
<keyword evidence="2" id="KW-0813">Transport</keyword>
<dbReference type="PANTHER" id="PTHR10283:SF82">
    <property type="entry name" value="SOLUTE CARRIER FAMILY 13 MEMBER 2"/>
    <property type="match status" value="1"/>
</dbReference>
<evidence type="ECO:0000313" key="7">
    <source>
        <dbReference type="EMBL" id="MZR14941.1"/>
    </source>
</evidence>
<dbReference type="Pfam" id="PF00939">
    <property type="entry name" value="Na_sulph_symp"/>
    <property type="match status" value="1"/>
</dbReference>
<comment type="caution">
    <text evidence="7">The sequence shown here is derived from an EMBL/GenBank/DDBJ whole genome shotgun (WGS) entry which is preliminary data.</text>
</comment>
<feature type="transmembrane region" description="Helical" evidence="6">
    <location>
        <begin position="292"/>
        <end position="311"/>
    </location>
</feature>
<evidence type="ECO:0000256" key="3">
    <source>
        <dbReference type="ARBA" id="ARBA00022692"/>
    </source>
</evidence>
<dbReference type="Proteomes" id="UP000467322">
    <property type="component" value="Unassembled WGS sequence"/>
</dbReference>
<name>A0A845MBT5_9RHOB</name>
<evidence type="ECO:0000256" key="2">
    <source>
        <dbReference type="ARBA" id="ARBA00022448"/>
    </source>
</evidence>
<sequence>MAIPPCRNQRVPTMTARTLSLSAGLLLLVIPVLLPAPEAIPEAGWRASGLALAMVLWWLTEPVPLAATALLPLAVAPLAGIAPLETVARPFSEPIVFLFLGGFLLAKAIEKSGLHERLAYSLLGIAGQNPARVLAAIMGTTAFLSLWISNTASAMVVAPVAAAIAGAQSGTRAFSTALMLGVAYGATIGGMGSLIGTPPNAIFASFVGQTYGIEIGFARWAAIGVPVALVLLVVTWGSLVVFSPGLRGAEIKAGSDRARPPMSTAEKRVALVAGLTAGAWLTRPLIELVFPGLALSDAGIAIAAALVLFMLPSGDGGRLLDWPTAATLRWDVLILFGGGLALATILETSGLAAWLAGTVDAFSALPILLLLGLIAAMIVYVGELASNTAMAAIFLPIAGAIAMSLGAEPVQFMLPLAFAASVGFMLPVATPPNAIVFSHETVTRGNMLRAGAPLDVIGIVVAVGLGYLMAPIVFG</sequence>
<evidence type="ECO:0000256" key="1">
    <source>
        <dbReference type="ARBA" id="ARBA00004141"/>
    </source>
</evidence>
<keyword evidence="4 6" id="KW-1133">Transmembrane helix</keyword>
<feature type="transmembrane region" description="Helical" evidence="6">
    <location>
        <begin position="361"/>
        <end position="381"/>
    </location>
</feature>